<gene>
    <name evidence="6" type="ORF">PHLGIDRAFT_74606</name>
</gene>
<dbReference type="EMBL" id="KN840549">
    <property type="protein sequence ID" value="KIP05226.1"/>
    <property type="molecule type" value="Genomic_DNA"/>
</dbReference>
<organism evidence="6 7">
    <name type="scientific">Phlebiopsis gigantea (strain 11061_1 CR5-6)</name>
    <name type="common">White-rot fungus</name>
    <name type="synonym">Peniophora gigantea</name>
    <dbReference type="NCBI Taxonomy" id="745531"/>
    <lineage>
        <taxon>Eukaryota</taxon>
        <taxon>Fungi</taxon>
        <taxon>Dikarya</taxon>
        <taxon>Basidiomycota</taxon>
        <taxon>Agaricomycotina</taxon>
        <taxon>Agaricomycetes</taxon>
        <taxon>Polyporales</taxon>
        <taxon>Phanerochaetaceae</taxon>
        <taxon>Phlebiopsis</taxon>
    </lineage>
</organism>
<evidence type="ECO:0000259" key="5">
    <source>
        <dbReference type="Pfam" id="PF13193"/>
    </source>
</evidence>
<dbReference type="InterPro" id="IPR025110">
    <property type="entry name" value="AMP-bd_C"/>
</dbReference>
<dbReference type="PROSITE" id="PS00455">
    <property type="entry name" value="AMP_BINDING"/>
    <property type="match status" value="1"/>
</dbReference>
<evidence type="ECO:0000256" key="1">
    <source>
        <dbReference type="ARBA" id="ARBA00006432"/>
    </source>
</evidence>
<dbReference type="InterPro" id="IPR045851">
    <property type="entry name" value="AMP-bd_C_sf"/>
</dbReference>
<evidence type="ECO:0008006" key="8">
    <source>
        <dbReference type="Google" id="ProtNLM"/>
    </source>
</evidence>
<feature type="domain" description="AMP-binding enzyme C-terminal" evidence="5">
    <location>
        <begin position="463"/>
        <end position="545"/>
    </location>
</feature>
<keyword evidence="3" id="KW-1133">Transmembrane helix</keyword>
<evidence type="ECO:0000313" key="7">
    <source>
        <dbReference type="Proteomes" id="UP000053257"/>
    </source>
</evidence>
<dbReference type="Gene3D" id="3.40.50.980">
    <property type="match status" value="2"/>
</dbReference>
<dbReference type="OrthoDB" id="1898221at2759"/>
<keyword evidence="2" id="KW-0436">Ligase</keyword>
<dbReference type="FunFam" id="3.30.300.30:FF:000007">
    <property type="entry name" value="4-coumarate--CoA ligase 2"/>
    <property type="match status" value="1"/>
</dbReference>
<evidence type="ECO:0000256" key="3">
    <source>
        <dbReference type="SAM" id="Phobius"/>
    </source>
</evidence>
<feature type="transmembrane region" description="Helical" evidence="3">
    <location>
        <begin position="88"/>
        <end position="106"/>
    </location>
</feature>
<comment type="similarity">
    <text evidence="1">Belongs to the ATP-dependent AMP-binding enzyme family.</text>
</comment>
<dbReference type="Pfam" id="PF00501">
    <property type="entry name" value="AMP-binding"/>
    <property type="match status" value="1"/>
</dbReference>
<dbReference type="InterPro" id="IPR000873">
    <property type="entry name" value="AMP-dep_synth/lig_dom"/>
</dbReference>
<dbReference type="Proteomes" id="UP000053257">
    <property type="component" value="Unassembled WGS sequence"/>
</dbReference>
<sequence length="569" mass="63084">MKIYPSSYPPVPLVRDSPFTYLFRTRFNEYSPSSPAYIDAASGFTITRAQTRELSLSFAYGLRHTLAKMGGVPVTRGDVVMLFSPNSIAWPVVLFGGWAAGLRMTLANSSYTPREVAYQWQDSKAKVVVVHPNLLATVLDMFKLLDIDLTEAQRRIIVADWGVIPPGLQGYVCMSDLLGKNMLPEEEKFSGELAQDTALLCYSSGTTGKPKGVETTHQNITSVIDITAKVWPQDEITAPRTLGVLPYYHVYGVIILVSLQFFLGIPMVIMTQFDPVAFCRAIEQYKITHACVVPPICLIMSRHPAVEQFDMRSLRQMFSAAAPLSKSLLETLDSRLRKIGADVCIFQGYGLTETSPTAIVLPSKEYLVKAGSVGLLLPNMEARIMVDDVKDANEGEPGELWLRGPTIFKGYLDRPDATKSSITEQGWFKTGDIVTRDPDGYYAVVDRLKELIKYKGFQVAPAELESVLIQHPDIADAGVIGVYSEAEVTELPRAYIVTARQLGLKESQQFIQDVHEWLKDKISRHKHLRGGIAIVDAIPKSAAGKILRRQLRDIAQAELDATVQARAKL</sequence>
<evidence type="ECO:0000313" key="6">
    <source>
        <dbReference type="EMBL" id="KIP05226.1"/>
    </source>
</evidence>
<feature type="transmembrane region" description="Helical" evidence="3">
    <location>
        <begin position="250"/>
        <end position="270"/>
    </location>
</feature>
<protein>
    <recommendedName>
        <fullName evidence="8">AMP-dependent synthetase/ligase domain-containing protein</fullName>
    </recommendedName>
</protein>
<dbReference type="AlphaFoldDB" id="A0A0C3RVE0"/>
<dbReference type="Gene3D" id="2.30.38.10">
    <property type="entry name" value="Luciferase, Domain 3"/>
    <property type="match status" value="1"/>
</dbReference>
<keyword evidence="7" id="KW-1185">Reference proteome</keyword>
<reference evidence="6 7" key="1">
    <citation type="journal article" date="2014" name="PLoS Genet.">
        <title>Analysis of the Phlebiopsis gigantea genome, transcriptome and secretome provides insight into its pioneer colonization strategies of wood.</title>
        <authorList>
            <person name="Hori C."/>
            <person name="Ishida T."/>
            <person name="Igarashi K."/>
            <person name="Samejima M."/>
            <person name="Suzuki H."/>
            <person name="Master E."/>
            <person name="Ferreira P."/>
            <person name="Ruiz-Duenas F.J."/>
            <person name="Held B."/>
            <person name="Canessa P."/>
            <person name="Larrondo L.F."/>
            <person name="Schmoll M."/>
            <person name="Druzhinina I.S."/>
            <person name="Kubicek C.P."/>
            <person name="Gaskell J.A."/>
            <person name="Kersten P."/>
            <person name="St John F."/>
            <person name="Glasner J."/>
            <person name="Sabat G."/>
            <person name="Splinter BonDurant S."/>
            <person name="Syed K."/>
            <person name="Yadav J."/>
            <person name="Mgbeahuruike A.C."/>
            <person name="Kovalchuk A."/>
            <person name="Asiegbu F.O."/>
            <person name="Lackner G."/>
            <person name="Hoffmeister D."/>
            <person name="Rencoret J."/>
            <person name="Gutierrez A."/>
            <person name="Sun H."/>
            <person name="Lindquist E."/>
            <person name="Barry K."/>
            <person name="Riley R."/>
            <person name="Grigoriev I.V."/>
            <person name="Henrissat B."/>
            <person name="Kues U."/>
            <person name="Berka R.M."/>
            <person name="Martinez A.T."/>
            <person name="Covert S.F."/>
            <person name="Blanchette R.A."/>
            <person name="Cullen D."/>
        </authorList>
    </citation>
    <scope>NUCLEOTIDE SEQUENCE [LARGE SCALE GENOMIC DNA]</scope>
    <source>
        <strain evidence="6 7">11061_1 CR5-6</strain>
    </source>
</reference>
<dbReference type="STRING" id="745531.A0A0C3RVE0"/>
<dbReference type="CDD" id="cd05911">
    <property type="entry name" value="Firefly_Luc_like"/>
    <property type="match status" value="1"/>
</dbReference>
<accession>A0A0C3RVE0</accession>
<dbReference type="HOGENOM" id="CLU_000022_59_2_1"/>
<dbReference type="InterPro" id="IPR020845">
    <property type="entry name" value="AMP-binding_CS"/>
</dbReference>
<dbReference type="SUPFAM" id="SSF56801">
    <property type="entry name" value="Acetyl-CoA synthetase-like"/>
    <property type="match status" value="1"/>
</dbReference>
<name>A0A0C3RVE0_PHLG1</name>
<keyword evidence="3" id="KW-0472">Membrane</keyword>
<feature type="domain" description="AMP-dependent synthetase/ligase" evidence="4">
    <location>
        <begin position="30"/>
        <end position="412"/>
    </location>
</feature>
<dbReference type="Gene3D" id="3.30.300.30">
    <property type="match status" value="1"/>
</dbReference>
<keyword evidence="3" id="KW-0812">Transmembrane</keyword>
<evidence type="ECO:0000256" key="2">
    <source>
        <dbReference type="ARBA" id="ARBA00022598"/>
    </source>
</evidence>
<evidence type="ECO:0000259" key="4">
    <source>
        <dbReference type="Pfam" id="PF00501"/>
    </source>
</evidence>
<dbReference type="PANTHER" id="PTHR24096:SF149">
    <property type="entry name" value="AMP-BINDING DOMAIN-CONTAINING PROTEIN-RELATED"/>
    <property type="match status" value="1"/>
</dbReference>
<dbReference type="PANTHER" id="PTHR24096">
    <property type="entry name" value="LONG-CHAIN-FATTY-ACID--COA LIGASE"/>
    <property type="match status" value="1"/>
</dbReference>
<proteinExistence type="inferred from homology"/>
<dbReference type="GO" id="GO:0016405">
    <property type="term" value="F:CoA-ligase activity"/>
    <property type="evidence" value="ECO:0007669"/>
    <property type="project" value="TreeGrafter"/>
</dbReference>
<dbReference type="Pfam" id="PF13193">
    <property type="entry name" value="AMP-binding_C"/>
    <property type="match status" value="1"/>
</dbReference>